<comment type="subunit">
    <text evidence="7">Homotetramer.</text>
</comment>
<evidence type="ECO:0000256" key="2">
    <source>
        <dbReference type="ARBA" id="ARBA00006054"/>
    </source>
</evidence>
<comment type="pathway">
    <text evidence="1 7">Fermentation; pyruvate fermentation to lactate; (S)-lactate from pyruvate: step 1/1.</text>
</comment>
<feature type="binding site" evidence="7">
    <location>
        <begin position="119"/>
        <end position="121"/>
    </location>
    <ligand>
        <name>NAD(+)</name>
        <dbReference type="ChEBI" id="CHEBI:57540"/>
    </ligand>
</feature>
<keyword evidence="5 7" id="KW-0520">NAD</keyword>
<dbReference type="InterPro" id="IPR001236">
    <property type="entry name" value="Lactate/malate_DH_N"/>
</dbReference>
<comment type="similarity">
    <text evidence="2 7">Belongs to the LDH/MDH superfamily. LDH family.</text>
</comment>
<dbReference type="EC" id="1.1.1.27" evidence="3 7"/>
<sequence length="314" mass="34485">MVNMRKIAVIGCGFVGSSCAFTLMQSNLFSEMVLIDVDKDRAEGEAMDMSHGLPFETPMKIYAGEYEDIADCAIVIITAGANQKPDETRLDLVAKNVGIYKHIIPELVRVGCEGILLIVSNPVDILTYTALKLSGFPENRVIGSGTVLDTARLKYLLGEHLKIDNRGVHAFIIGEHGDSELAAFSSANVSGINLNKFCEMRGYYNHEESMQRIYEDVRDSAYKIIEKKHATYYGVAMAVRRICESIVRNEHSILPISSLTHGEYGLEDVCLSLPAIVSANGVEKIVPISLNDDELKKLKDSAAALKKVLDDVLA</sequence>
<comment type="caution">
    <text evidence="10">The sequence shown here is derived from an EMBL/GenBank/DDBJ whole genome shotgun (WGS) entry which is preliminary data.</text>
</comment>
<dbReference type="PANTHER" id="PTHR43128">
    <property type="entry name" value="L-2-HYDROXYCARBOXYLATE DEHYDROGENASE (NAD(P)(+))"/>
    <property type="match status" value="1"/>
</dbReference>
<feature type="binding site" evidence="7">
    <location>
        <position position="169"/>
    </location>
    <ligand>
        <name>beta-D-fructose 1,6-bisphosphate</name>
        <dbReference type="ChEBI" id="CHEBI:32966"/>
        <note>allosteric activator</note>
    </ligand>
</feature>
<keyword evidence="4 7" id="KW-0560">Oxidoreductase</keyword>
<comment type="caution">
    <text evidence="7">Lacks conserved residue(s) required for the propagation of feature annotation.</text>
</comment>
<evidence type="ECO:0000256" key="5">
    <source>
        <dbReference type="ARBA" id="ARBA00023027"/>
    </source>
</evidence>
<evidence type="ECO:0000256" key="6">
    <source>
        <dbReference type="ARBA" id="ARBA00049258"/>
    </source>
</evidence>
<dbReference type="PIRSF" id="PIRSF000102">
    <property type="entry name" value="Lac_mal_DH"/>
    <property type="match status" value="1"/>
</dbReference>
<dbReference type="Proteomes" id="UP000621540">
    <property type="component" value="Unassembled WGS sequence"/>
</dbReference>
<feature type="domain" description="Lactate/malate dehydrogenase N-terminal" evidence="8">
    <location>
        <begin position="6"/>
        <end position="143"/>
    </location>
</feature>
<reference evidence="10 11" key="1">
    <citation type="submission" date="2020-08" db="EMBL/GenBank/DDBJ databases">
        <title>Genome public.</title>
        <authorList>
            <person name="Liu C."/>
            <person name="Sun Q."/>
        </authorList>
    </citation>
    <scope>NUCLEOTIDE SEQUENCE [LARGE SCALE GENOMIC DNA]</scope>
    <source>
        <strain evidence="10 11">BX0805</strain>
    </source>
</reference>
<dbReference type="InterPro" id="IPR001557">
    <property type="entry name" value="L-lactate/malate_DH"/>
</dbReference>
<evidence type="ECO:0000256" key="3">
    <source>
        <dbReference type="ARBA" id="ARBA00012967"/>
    </source>
</evidence>
<keyword evidence="11" id="KW-1185">Reference proteome</keyword>
<dbReference type="PROSITE" id="PS51257">
    <property type="entry name" value="PROKAR_LIPOPROTEIN"/>
    <property type="match status" value="1"/>
</dbReference>
<dbReference type="InterPro" id="IPR011304">
    <property type="entry name" value="L-lactate_DH"/>
</dbReference>
<dbReference type="GO" id="GO:0004459">
    <property type="term" value="F:L-lactate dehydrogenase (NAD+) activity"/>
    <property type="evidence" value="ECO:0007669"/>
    <property type="project" value="UniProtKB-EC"/>
</dbReference>
<comment type="catalytic activity">
    <reaction evidence="6 7">
        <text>(S)-lactate + NAD(+) = pyruvate + NADH + H(+)</text>
        <dbReference type="Rhea" id="RHEA:23444"/>
        <dbReference type="ChEBI" id="CHEBI:15361"/>
        <dbReference type="ChEBI" id="CHEBI:15378"/>
        <dbReference type="ChEBI" id="CHEBI:16651"/>
        <dbReference type="ChEBI" id="CHEBI:57540"/>
        <dbReference type="ChEBI" id="CHEBI:57945"/>
        <dbReference type="EC" id="1.1.1.27"/>
    </reaction>
</comment>
<feature type="binding site" evidence="7">
    <location>
        <position position="66"/>
    </location>
    <ligand>
        <name>NAD(+)</name>
        <dbReference type="ChEBI" id="CHEBI:57540"/>
    </ligand>
</feature>
<feature type="binding site" evidence="7">
    <location>
        <begin position="80"/>
        <end position="81"/>
    </location>
    <ligand>
        <name>NAD(+)</name>
        <dbReference type="ChEBI" id="CHEBI:57540"/>
    </ligand>
</feature>
<feature type="binding site" evidence="7">
    <location>
        <position position="231"/>
    </location>
    <ligand>
        <name>substrate</name>
    </ligand>
</feature>
<feature type="domain" description="Lactate/malate dehydrogenase C-terminal" evidence="9">
    <location>
        <begin position="146"/>
        <end position="313"/>
    </location>
</feature>
<dbReference type="SUPFAM" id="SSF51735">
    <property type="entry name" value="NAD(P)-binding Rossmann-fold domains"/>
    <property type="match status" value="1"/>
</dbReference>
<feature type="active site" description="Proton acceptor" evidence="7">
    <location>
        <position position="176"/>
    </location>
</feature>
<dbReference type="NCBIfam" id="NF004863">
    <property type="entry name" value="PRK06223.1"/>
    <property type="match status" value="1"/>
</dbReference>
<feature type="binding site" evidence="7">
    <location>
        <position position="15"/>
    </location>
    <ligand>
        <name>NAD(+)</name>
        <dbReference type="ChEBI" id="CHEBI:57540"/>
    </ligand>
</feature>
<dbReference type="NCBIfam" id="NF000824">
    <property type="entry name" value="PRK00066.1"/>
    <property type="match status" value="1"/>
</dbReference>
<dbReference type="InterPro" id="IPR018177">
    <property type="entry name" value="L-lactate_DH_AS"/>
</dbReference>
<dbReference type="PRINTS" id="PR00086">
    <property type="entry name" value="LLDHDRGNASE"/>
</dbReference>
<evidence type="ECO:0000313" key="10">
    <source>
        <dbReference type="EMBL" id="MBC5753221.1"/>
    </source>
</evidence>
<dbReference type="RefSeq" id="WP_147618061.1">
    <property type="nucleotide sequence ID" value="NZ_JACOQH010000002.1"/>
</dbReference>
<dbReference type="NCBIfam" id="TIGR01771">
    <property type="entry name" value="L-LDH-NAD"/>
    <property type="match status" value="1"/>
</dbReference>
<comment type="function">
    <text evidence="7">Catalyzes the conversion of lactate to pyruvate.</text>
</comment>
<dbReference type="PROSITE" id="PS00064">
    <property type="entry name" value="L_LDH"/>
    <property type="match status" value="1"/>
</dbReference>
<feature type="modified residue" description="Phosphotyrosine" evidence="7">
    <location>
        <position position="222"/>
    </location>
</feature>
<proteinExistence type="inferred from homology"/>
<protein>
    <recommendedName>
        <fullName evidence="3 7">L-lactate dehydrogenase</fullName>
        <shortName evidence="7">L-LDH</shortName>
        <ecNumber evidence="3 7">1.1.1.27</ecNumber>
    </recommendedName>
</protein>
<keyword evidence="7" id="KW-0597">Phosphoprotein</keyword>
<feature type="binding site" evidence="7">
    <location>
        <position position="83"/>
    </location>
    <ligand>
        <name>substrate</name>
    </ligand>
</feature>
<evidence type="ECO:0000259" key="8">
    <source>
        <dbReference type="Pfam" id="PF00056"/>
    </source>
</evidence>
<feature type="binding site" evidence="7">
    <location>
        <position position="154"/>
    </location>
    <ligand>
        <name>beta-D-fructose 1,6-bisphosphate</name>
        <dbReference type="ChEBI" id="CHEBI:32966"/>
        <note>allosteric activator</note>
    </ligand>
</feature>
<dbReference type="Pfam" id="PF00056">
    <property type="entry name" value="Ldh_1_N"/>
    <property type="match status" value="1"/>
</dbReference>
<dbReference type="Pfam" id="PF02866">
    <property type="entry name" value="Ldh_1_C"/>
    <property type="match status" value="1"/>
</dbReference>
<dbReference type="PANTHER" id="PTHR43128:SF16">
    <property type="entry name" value="L-LACTATE DEHYDROGENASE"/>
    <property type="match status" value="1"/>
</dbReference>
<feature type="binding site" evidence="7">
    <location>
        <position position="89"/>
    </location>
    <ligand>
        <name>substrate</name>
    </ligand>
</feature>
<comment type="subcellular location">
    <subcellularLocation>
        <location evidence="7">Cytoplasm</location>
    </subcellularLocation>
</comment>
<gene>
    <name evidence="7" type="primary">ldh</name>
    <name evidence="10" type="ORF">H8Z76_04110</name>
</gene>
<evidence type="ECO:0000313" key="11">
    <source>
        <dbReference type="Proteomes" id="UP000621540"/>
    </source>
</evidence>
<evidence type="ECO:0000256" key="1">
    <source>
        <dbReference type="ARBA" id="ARBA00004843"/>
    </source>
</evidence>
<dbReference type="Gene3D" id="3.40.50.720">
    <property type="entry name" value="NAD(P)-binding Rossmann-like Domain"/>
    <property type="match status" value="1"/>
</dbReference>
<dbReference type="EMBL" id="JACOQH010000002">
    <property type="protein sequence ID" value="MBC5753221.1"/>
    <property type="molecule type" value="Genomic_DNA"/>
</dbReference>
<dbReference type="SUPFAM" id="SSF56327">
    <property type="entry name" value="LDH C-terminal domain-like"/>
    <property type="match status" value="1"/>
</dbReference>
<comment type="activity regulation">
    <text evidence="7">Allosterically activated by fructose 1,6-bisphosphate (FBP).</text>
</comment>
<dbReference type="InterPro" id="IPR015955">
    <property type="entry name" value="Lactate_DH/Glyco_Ohase_4_C"/>
</dbReference>
<dbReference type="HAMAP" id="MF_00488">
    <property type="entry name" value="Lactate_dehydrog"/>
    <property type="match status" value="1"/>
</dbReference>
<accession>A0ABR7I8E6</accession>
<keyword evidence="7" id="KW-0021">Allosteric enzyme</keyword>
<evidence type="ECO:0000259" key="9">
    <source>
        <dbReference type="Pfam" id="PF02866"/>
    </source>
</evidence>
<dbReference type="InterPro" id="IPR036291">
    <property type="entry name" value="NAD(P)-bd_dom_sf"/>
</dbReference>
<evidence type="ECO:0000256" key="4">
    <source>
        <dbReference type="ARBA" id="ARBA00023002"/>
    </source>
</evidence>
<feature type="binding site" evidence="7">
    <location>
        <begin position="149"/>
        <end position="152"/>
    </location>
    <ligand>
        <name>substrate</name>
    </ligand>
</feature>
<dbReference type="Gene3D" id="3.90.110.10">
    <property type="entry name" value="Lactate dehydrogenase/glycoside hydrolase, family 4, C-terminal"/>
    <property type="match status" value="1"/>
</dbReference>
<dbReference type="InterPro" id="IPR022383">
    <property type="entry name" value="Lactate/malate_DH_C"/>
</dbReference>
<feature type="binding site" evidence="7">
    <location>
        <position position="36"/>
    </location>
    <ligand>
        <name>NAD(+)</name>
        <dbReference type="ChEBI" id="CHEBI:57540"/>
    </ligand>
</feature>
<name>A0ABR7I8E6_9FIRM</name>
<feature type="binding site" evidence="7">
    <location>
        <position position="41"/>
    </location>
    <ligand>
        <name>NAD(+)</name>
        <dbReference type="ChEBI" id="CHEBI:57540"/>
    </ligand>
</feature>
<feature type="binding site" evidence="7">
    <location>
        <begin position="121"/>
        <end position="124"/>
    </location>
    <ligand>
        <name>substrate</name>
    </ligand>
</feature>
<organism evidence="10 11">
    <name type="scientific">Roseburia yibonii</name>
    <dbReference type="NCBI Taxonomy" id="2763063"/>
    <lineage>
        <taxon>Bacteria</taxon>
        <taxon>Bacillati</taxon>
        <taxon>Bacillota</taxon>
        <taxon>Clostridia</taxon>
        <taxon>Lachnospirales</taxon>
        <taxon>Lachnospiraceae</taxon>
        <taxon>Roseburia</taxon>
    </lineage>
</organism>
<feature type="binding site" evidence="7">
    <location>
        <position position="144"/>
    </location>
    <ligand>
        <name>NAD(+)</name>
        <dbReference type="ChEBI" id="CHEBI:57540"/>
    </ligand>
</feature>
<evidence type="ECO:0000256" key="7">
    <source>
        <dbReference type="HAMAP-Rule" id="MF_00488"/>
    </source>
</evidence>
<keyword evidence="7" id="KW-0963">Cytoplasm</keyword>
<dbReference type="CDD" id="cd05292">
    <property type="entry name" value="LDH_2"/>
    <property type="match status" value="1"/>
</dbReference>